<name>A0A5B1CCM9_9BACT</name>
<dbReference type="PANTHER" id="PTHR35889:SF3">
    <property type="entry name" value="F-BOX DOMAIN-CONTAINING PROTEIN"/>
    <property type="match status" value="1"/>
</dbReference>
<organism evidence="2 3">
    <name type="scientific">Rubripirellula obstinata</name>
    <dbReference type="NCBI Taxonomy" id="406547"/>
    <lineage>
        <taxon>Bacteria</taxon>
        <taxon>Pseudomonadati</taxon>
        <taxon>Planctomycetota</taxon>
        <taxon>Planctomycetia</taxon>
        <taxon>Pirellulales</taxon>
        <taxon>Pirellulaceae</taxon>
        <taxon>Rubripirellula</taxon>
    </lineage>
</organism>
<evidence type="ECO:0000313" key="3">
    <source>
        <dbReference type="Proteomes" id="UP000322699"/>
    </source>
</evidence>
<dbReference type="Pfam" id="PF07583">
    <property type="entry name" value="PSCyt2"/>
    <property type="match status" value="1"/>
</dbReference>
<proteinExistence type="predicted"/>
<dbReference type="Proteomes" id="UP000322699">
    <property type="component" value="Unassembled WGS sequence"/>
</dbReference>
<keyword evidence="3" id="KW-1185">Reference proteome</keyword>
<dbReference type="InterPro" id="IPR011444">
    <property type="entry name" value="DUF1549"/>
</dbReference>
<accession>A0A5B1CCM9</accession>
<dbReference type="EMBL" id="VRLW01000001">
    <property type="protein sequence ID" value="KAA1258887.1"/>
    <property type="molecule type" value="Genomic_DNA"/>
</dbReference>
<sequence length="299" mass="34085">MQTLQTTVLAILRWGWFALLVLVSFAYLVSGISDPDDSGTAKSNLVARSTRLAQIPGFTDTLNQLNQLRQSELDALGIETAPTADWMTVCRRMSLALVGCGLSLEEIRELESVSESDREHVHLQNLFNDHRFHHYWAQRLERQFVGADEGPFLKFRRRRFREWLTEVIAQNWSYDRLVRSLITAEGLWTDKPEVNFLTATFGSNNDQPDPVRLAARTSRVFLGLRIDCLQCHDDFLGNVSFVDEEDHSRSGEQADFHQLAAFFTAAKNRGLQGVRNRDVNYEFQYLDTDSTVSVPATVP</sequence>
<evidence type="ECO:0000313" key="2">
    <source>
        <dbReference type="EMBL" id="KAA1258887.1"/>
    </source>
</evidence>
<evidence type="ECO:0000259" key="1">
    <source>
        <dbReference type="Pfam" id="PF07583"/>
    </source>
</evidence>
<dbReference type="AlphaFoldDB" id="A0A5B1CCM9"/>
<reference evidence="2 3" key="1">
    <citation type="submission" date="2019-08" db="EMBL/GenBank/DDBJ databases">
        <title>Deep-cultivation of Planctomycetes and their phenomic and genomic characterization uncovers novel biology.</title>
        <authorList>
            <person name="Wiegand S."/>
            <person name="Jogler M."/>
            <person name="Boedeker C."/>
            <person name="Pinto D."/>
            <person name="Vollmers J."/>
            <person name="Rivas-Marin E."/>
            <person name="Kohn T."/>
            <person name="Peeters S.H."/>
            <person name="Heuer A."/>
            <person name="Rast P."/>
            <person name="Oberbeckmann S."/>
            <person name="Bunk B."/>
            <person name="Jeske O."/>
            <person name="Meyerdierks A."/>
            <person name="Storesund J.E."/>
            <person name="Kallscheuer N."/>
            <person name="Luecker S."/>
            <person name="Lage O.M."/>
            <person name="Pohl T."/>
            <person name="Merkel B.J."/>
            <person name="Hornburger P."/>
            <person name="Mueller R.-W."/>
            <person name="Bruemmer F."/>
            <person name="Labrenz M."/>
            <person name="Spormann A.M."/>
            <person name="Op Den Camp H."/>
            <person name="Overmann J."/>
            <person name="Amann R."/>
            <person name="Jetten M.S.M."/>
            <person name="Mascher T."/>
            <person name="Medema M.H."/>
            <person name="Devos D.P."/>
            <person name="Kaster A.-K."/>
            <person name="Ovreas L."/>
            <person name="Rohde M."/>
            <person name="Galperin M.Y."/>
            <person name="Jogler C."/>
        </authorList>
    </citation>
    <scope>NUCLEOTIDE SEQUENCE [LARGE SCALE GENOMIC DNA]</scope>
    <source>
        <strain evidence="2 3">LF1</strain>
    </source>
</reference>
<dbReference type="PANTHER" id="PTHR35889">
    <property type="entry name" value="CYCLOINULO-OLIGOSACCHARIDE FRUCTANOTRANSFERASE-RELATED"/>
    <property type="match status" value="1"/>
</dbReference>
<dbReference type="RefSeq" id="WP_068264624.1">
    <property type="nucleotide sequence ID" value="NZ_LWSK01000065.1"/>
</dbReference>
<protein>
    <recommendedName>
        <fullName evidence="1">DUF1549 domain-containing protein</fullName>
    </recommendedName>
</protein>
<feature type="domain" description="DUF1549" evidence="1">
    <location>
        <begin position="68"/>
        <end position="264"/>
    </location>
</feature>
<comment type="caution">
    <text evidence="2">The sequence shown here is derived from an EMBL/GenBank/DDBJ whole genome shotgun (WGS) entry which is preliminary data.</text>
</comment>
<dbReference type="OrthoDB" id="289126at2"/>
<gene>
    <name evidence="2" type="ORF">LF1_14110</name>
</gene>